<evidence type="ECO:0000313" key="2">
    <source>
        <dbReference type="Proteomes" id="UP000492821"/>
    </source>
</evidence>
<dbReference type="Proteomes" id="UP000492821">
    <property type="component" value="Unassembled WGS sequence"/>
</dbReference>
<dbReference type="WBParaSite" id="Pan_g16178.t1">
    <property type="protein sequence ID" value="Pan_g16178.t1"/>
    <property type="gene ID" value="Pan_g16178"/>
</dbReference>
<organism evidence="2 3">
    <name type="scientific">Panagrellus redivivus</name>
    <name type="common">Microworm</name>
    <dbReference type="NCBI Taxonomy" id="6233"/>
    <lineage>
        <taxon>Eukaryota</taxon>
        <taxon>Metazoa</taxon>
        <taxon>Ecdysozoa</taxon>
        <taxon>Nematoda</taxon>
        <taxon>Chromadorea</taxon>
        <taxon>Rhabditida</taxon>
        <taxon>Tylenchina</taxon>
        <taxon>Panagrolaimomorpha</taxon>
        <taxon>Panagrolaimoidea</taxon>
        <taxon>Panagrolaimidae</taxon>
        <taxon>Panagrellus</taxon>
    </lineage>
</organism>
<dbReference type="AlphaFoldDB" id="A0A7E4V3W5"/>
<keyword evidence="2" id="KW-1185">Reference proteome</keyword>
<proteinExistence type="predicted"/>
<keyword evidence="1" id="KW-0732">Signal</keyword>
<feature type="chain" id="PRO_5028989775" evidence="1">
    <location>
        <begin position="17"/>
        <end position="76"/>
    </location>
</feature>
<protein>
    <submittedName>
        <fullName evidence="3">Secreted RxLR effector peptide protein</fullName>
    </submittedName>
</protein>
<evidence type="ECO:0000313" key="3">
    <source>
        <dbReference type="WBParaSite" id="Pan_g16178.t1"/>
    </source>
</evidence>
<sequence length="76" mass="8235">MLRTLILVCLLGTLHATSVPVKTANPSAGDLAADPLQTILRHKRSFFDIFEDLDDHDFDRALKAFSSIVPSLVAAG</sequence>
<reference evidence="3" key="2">
    <citation type="submission" date="2020-10" db="UniProtKB">
        <authorList>
            <consortium name="WormBaseParasite"/>
        </authorList>
    </citation>
    <scope>IDENTIFICATION</scope>
</reference>
<evidence type="ECO:0000256" key="1">
    <source>
        <dbReference type="SAM" id="SignalP"/>
    </source>
</evidence>
<accession>A0A7E4V3W5</accession>
<reference evidence="2" key="1">
    <citation type="journal article" date="2013" name="Genetics">
        <title>The draft genome and transcriptome of Panagrellus redivivus are shaped by the harsh demands of a free-living lifestyle.</title>
        <authorList>
            <person name="Srinivasan J."/>
            <person name="Dillman A.R."/>
            <person name="Macchietto M.G."/>
            <person name="Heikkinen L."/>
            <person name="Lakso M."/>
            <person name="Fracchia K.M."/>
            <person name="Antoshechkin I."/>
            <person name="Mortazavi A."/>
            <person name="Wong G."/>
            <person name="Sternberg P.W."/>
        </authorList>
    </citation>
    <scope>NUCLEOTIDE SEQUENCE [LARGE SCALE GENOMIC DNA]</scope>
    <source>
        <strain evidence="2">MT8872</strain>
    </source>
</reference>
<feature type="signal peptide" evidence="1">
    <location>
        <begin position="1"/>
        <end position="16"/>
    </location>
</feature>
<name>A0A7E4V3W5_PANRE</name>